<comment type="caution">
    <text evidence="1">The sequence shown here is derived from an EMBL/GenBank/DDBJ whole genome shotgun (WGS) entry which is preliminary data.</text>
</comment>
<evidence type="ECO:0000313" key="2">
    <source>
        <dbReference type="Proteomes" id="UP001589692"/>
    </source>
</evidence>
<evidence type="ECO:0008006" key="3">
    <source>
        <dbReference type="Google" id="ProtNLM"/>
    </source>
</evidence>
<keyword evidence="2" id="KW-1185">Reference proteome</keyword>
<dbReference type="InterPro" id="IPR009057">
    <property type="entry name" value="Homeodomain-like_sf"/>
</dbReference>
<protein>
    <recommendedName>
        <fullName evidence="3">Helix-turn-helix domain-containing protein</fullName>
    </recommendedName>
</protein>
<sequence>MGEGGNRIVALLPGQPDALTPFRLGAIRWQNAGTHVRSHSLPSAGHCPAIDIGREITLRSRTTISQTDATAASDDFVSTVISLLGIAAWQQLRSALGGQTIKVPQNLYTLHDRHRLVEAIGFERARMFCKHFSGEKIYIPRNGRPNRDHEYVAMASAGMTNRQIAEAMGVTDRQVRRILSICGTANAAREIGCRAGGPKIDPAELPKVERYIKLLIDGEIRIGVAASRLGVLPDTLRGWKTYYVKHGTLRTVEAGITFHEADAVLRKPGTVRSREPKLDGKSIDRLCGLI</sequence>
<proteinExistence type="predicted"/>
<dbReference type="EMBL" id="JBHMAA010000032">
    <property type="protein sequence ID" value="MFB9951969.1"/>
    <property type="molecule type" value="Genomic_DNA"/>
</dbReference>
<name>A0ABV6APE7_9HYPH</name>
<evidence type="ECO:0000313" key="1">
    <source>
        <dbReference type="EMBL" id="MFB9951969.1"/>
    </source>
</evidence>
<reference evidence="1 2" key="1">
    <citation type="submission" date="2024-09" db="EMBL/GenBank/DDBJ databases">
        <authorList>
            <person name="Sun Q."/>
            <person name="Mori K."/>
        </authorList>
    </citation>
    <scope>NUCLEOTIDE SEQUENCE [LARGE SCALE GENOMIC DNA]</scope>
    <source>
        <strain evidence="1 2">TBRC 4938</strain>
    </source>
</reference>
<dbReference type="SUPFAM" id="SSF46689">
    <property type="entry name" value="Homeodomain-like"/>
    <property type="match status" value="1"/>
</dbReference>
<organism evidence="1 2">
    <name type="scientific">Rhizobium puerariae</name>
    <dbReference type="NCBI Taxonomy" id="1585791"/>
    <lineage>
        <taxon>Bacteria</taxon>
        <taxon>Pseudomonadati</taxon>
        <taxon>Pseudomonadota</taxon>
        <taxon>Alphaproteobacteria</taxon>
        <taxon>Hyphomicrobiales</taxon>
        <taxon>Rhizobiaceae</taxon>
        <taxon>Rhizobium/Agrobacterium group</taxon>
        <taxon>Rhizobium</taxon>
    </lineage>
</organism>
<dbReference type="Proteomes" id="UP001589692">
    <property type="component" value="Unassembled WGS sequence"/>
</dbReference>
<dbReference type="RefSeq" id="WP_377264788.1">
    <property type="nucleotide sequence ID" value="NZ_JBHMAA010000032.1"/>
</dbReference>
<gene>
    <name evidence="1" type="ORF">ACFFP0_24235</name>
</gene>
<accession>A0ABV6APE7</accession>